<dbReference type="InterPro" id="IPR045269">
    <property type="entry name" value="Atg1-like"/>
</dbReference>
<keyword evidence="7" id="KW-1185">Reference proteome</keyword>
<dbReference type="Pfam" id="PF00069">
    <property type="entry name" value="Pkinase"/>
    <property type="match status" value="1"/>
</dbReference>
<feature type="non-terminal residue" evidence="6">
    <location>
        <position position="302"/>
    </location>
</feature>
<dbReference type="Gene3D" id="3.30.200.20">
    <property type="entry name" value="Phosphorylase Kinase, domain 1"/>
    <property type="match status" value="1"/>
</dbReference>
<dbReference type="Proteomes" id="UP001642484">
    <property type="component" value="Unassembled WGS sequence"/>
</dbReference>
<dbReference type="EMBL" id="CAXAMN010022929">
    <property type="protein sequence ID" value="CAK9073844.1"/>
    <property type="molecule type" value="Genomic_DNA"/>
</dbReference>
<keyword evidence="1" id="KW-0808">Transferase</keyword>
<proteinExistence type="predicted"/>
<sequence length="302" mass="34353">MSCCSMLFGTCNTHGPCSCSSDTSTMHGGSLRADDFFPDPYDAVLKTGRWRRLRVLGSGGLAVVYLAEDMKGSLGKVALKVLRSQAQPVHAFELHREAFWSLTRLHCRQHVRYDPLRAKLFVKYLEDHTGFDRQGALESFEEHRRRHEAEDFDWTEIRSFATRPYVVMEYLPGQVLWDILSQRLKTSPITSEERQAILIQVAKACLYLQEHQLIHRDLRPCNLQLCRRGRQCQVKLMDLGVMIAVGASRVQRREDCRSSQTPLAPPPLAAEPALRASCSLAVRVFGAQRSPKEGYDWLPPEV</sequence>
<keyword evidence="4" id="KW-0067">ATP-binding</keyword>
<feature type="domain" description="Protein kinase" evidence="5">
    <location>
        <begin position="50"/>
        <end position="302"/>
    </location>
</feature>
<evidence type="ECO:0000256" key="4">
    <source>
        <dbReference type="ARBA" id="ARBA00022840"/>
    </source>
</evidence>
<comment type="caution">
    <text evidence="6">The sequence shown here is derived from an EMBL/GenBank/DDBJ whole genome shotgun (WGS) entry which is preliminary data.</text>
</comment>
<gene>
    <name evidence="6" type="ORF">CCMP2556_LOCUS36385</name>
</gene>
<evidence type="ECO:0000259" key="5">
    <source>
        <dbReference type="PROSITE" id="PS50011"/>
    </source>
</evidence>
<dbReference type="SUPFAM" id="SSF56112">
    <property type="entry name" value="Protein kinase-like (PK-like)"/>
    <property type="match status" value="1"/>
</dbReference>
<dbReference type="InterPro" id="IPR000719">
    <property type="entry name" value="Prot_kinase_dom"/>
</dbReference>
<dbReference type="Gene3D" id="1.10.510.10">
    <property type="entry name" value="Transferase(Phosphotransferase) domain 1"/>
    <property type="match status" value="1"/>
</dbReference>
<organism evidence="6 7">
    <name type="scientific">Durusdinium trenchii</name>
    <dbReference type="NCBI Taxonomy" id="1381693"/>
    <lineage>
        <taxon>Eukaryota</taxon>
        <taxon>Sar</taxon>
        <taxon>Alveolata</taxon>
        <taxon>Dinophyceae</taxon>
        <taxon>Suessiales</taxon>
        <taxon>Symbiodiniaceae</taxon>
        <taxon>Durusdinium</taxon>
    </lineage>
</organism>
<dbReference type="InterPro" id="IPR011009">
    <property type="entry name" value="Kinase-like_dom_sf"/>
</dbReference>
<dbReference type="PANTHER" id="PTHR24348:SF22">
    <property type="entry name" value="NON-SPECIFIC SERINE_THREONINE PROTEIN KINASE"/>
    <property type="match status" value="1"/>
</dbReference>
<evidence type="ECO:0000313" key="6">
    <source>
        <dbReference type="EMBL" id="CAK9073844.1"/>
    </source>
</evidence>
<evidence type="ECO:0000256" key="2">
    <source>
        <dbReference type="ARBA" id="ARBA00022741"/>
    </source>
</evidence>
<dbReference type="PROSITE" id="PS50011">
    <property type="entry name" value="PROTEIN_KINASE_DOM"/>
    <property type="match status" value="1"/>
</dbReference>
<name>A0ABP0PDG3_9DINO</name>
<accession>A0ABP0PDG3</accession>
<keyword evidence="3" id="KW-0418">Kinase</keyword>
<dbReference type="PANTHER" id="PTHR24348">
    <property type="entry name" value="SERINE/THREONINE-PROTEIN KINASE UNC-51-RELATED"/>
    <property type="match status" value="1"/>
</dbReference>
<keyword evidence="2" id="KW-0547">Nucleotide-binding</keyword>
<dbReference type="SMART" id="SM00220">
    <property type="entry name" value="S_TKc"/>
    <property type="match status" value="1"/>
</dbReference>
<reference evidence="6 7" key="1">
    <citation type="submission" date="2024-02" db="EMBL/GenBank/DDBJ databases">
        <authorList>
            <person name="Chen Y."/>
            <person name="Shah S."/>
            <person name="Dougan E. K."/>
            <person name="Thang M."/>
            <person name="Chan C."/>
        </authorList>
    </citation>
    <scope>NUCLEOTIDE SEQUENCE [LARGE SCALE GENOMIC DNA]</scope>
</reference>
<evidence type="ECO:0000256" key="1">
    <source>
        <dbReference type="ARBA" id="ARBA00022679"/>
    </source>
</evidence>
<protein>
    <recommendedName>
        <fullName evidence="5">Protein kinase domain-containing protein</fullName>
    </recommendedName>
</protein>
<evidence type="ECO:0000256" key="3">
    <source>
        <dbReference type="ARBA" id="ARBA00022777"/>
    </source>
</evidence>
<evidence type="ECO:0000313" key="7">
    <source>
        <dbReference type="Proteomes" id="UP001642484"/>
    </source>
</evidence>